<feature type="compositionally biased region" description="Low complexity" evidence="3">
    <location>
        <begin position="1274"/>
        <end position="1283"/>
    </location>
</feature>
<feature type="compositionally biased region" description="Basic and acidic residues" evidence="3">
    <location>
        <begin position="1025"/>
        <end position="1036"/>
    </location>
</feature>
<feature type="region of interest" description="Disordered" evidence="3">
    <location>
        <begin position="285"/>
        <end position="362"/>
    </location>
</feature>
<feature type="compositionally biased region" description="Polar residues" evidence="3">
    <location>
        <begin position="797"/>
        <end position="812"/>
    </location>
</feature>
<feature type="compositionally biased region" description="Low complexity" evidence="3">
    <location>
        <begin position="517"/>
        <end position="529"/>
    </location>
</feature>
<feature type="compositionally biased region" description="Low complexity" evidence="3">
    <location>
        <begin position="298"/>
        <end position="330"/>
    </location>
</feature>
<dbReference type="GO" id="GO:0005737">
    <property type="term" value="C:cytoplasm"/>
    <property type="evidence" value="ECO:0007669"/>
    <property type="project" value="TreeGrafter"/>
</dbReference>
<dbReference type="GO" id="GO:0014069">
    <property type="term" value="C:postsynaptic density"/>
    <property type="evidence" value="ECO:0007669"/>
    <property type="project" value="TreeGrafter"/>
</dbReference>
<feature type="compositionally biased region" description="Polar residues" evidence="3">
    <location>
        <begin position="1200"/>
        <end position="1212"/>
    </location>
</feature>
<evidence type="ECO:0000256" key="2">
    <source>
        <dbReference type="SAM" id="Coils"/>
    </source>
</evidence>
<feature type="compositionally biased region" description="Basic and acidic residues" evidence="3">
    <location>
        <begin position="1174"/>
        <end position="1199"/>
    </location>
</feature>
<dbReference type="PANTHER" id="PTHR22741:SF5">
    <property type="entry name" value="SRC KINASE SIGNALING INHIBITOR 1"/>
    <property type="match status" value="1"/>
</dbReference>
<feature type="domain" description="Actin interacting protein 3-like C-terminal" evidence="4">
    <location>
        <begin position="186"/>
        <end position="260"/>
    </location>
</feature>
<dbReference type="Proteomes" id="UP000694701">
    <property type="component" value="Unplaced"/>
</dbReference>
<feature type="compositionally biased region" description="Polar residues" evidence="3">
    <location>
        <begin position="1095"/>
        <end position="1107"/>
    </location>
</feature>
<dbReference type="PANTHER" id="PTHR22741">
    <property type="entry name" value="P140CAP/SNIP-RELATED"/>
    <property type="match status" value="1"/>
</dbReference>
<feature type="compositionally biased region" description="Polar residues" evidence="3">
    <location>
        <begin position="1150"/>
        <end position="1163"/>
    </location>
</feature>
<name>A0A8C2FRU5_CYPCA</name>
<organism evidence="5 6">
    <name type="scientific">Cyprinus carpio</name>
    <name type="common">Common carp</name>
    <dbReference type="NCBI Taxonomy" id="7962"/>
    <lineage>
        <taxon>Eukaryota</taxon>
        <taxon>Metazoa</taxon>
        <taxon>Chordata</taxon>
        <taxon>Craniata</taxon>
        <taxon>Vertebrata</taxon>
        <taxon>Euteleostomi</taxon>
        <taxon>Actinopterygii</taxon>
        <taxon>Neopterygii</taxon>
        <taxon>Teleostei</taxon>
        <taxon>Ostariophysi</taxon>
        <taxon>Cypriniformes</taxon>
        <taxon>Cyprinidae</taxon>
        <taxon>Cyprininae</taxon>
        <taxon>Cyprinus</taxon>
    </lineage>
</organism>
<feature type="compositionally biased region" description="Basic and acidic residues" evidence="3">
    <location>
        <begin position="989"/>
        <end position="1000"/>
    </location>
</feature>
<accession>A0A8C2FRU5</accession>
<feature type="region of interest" description="Disordered" evidence="3">
    <location>
        <begin position="898"/>
        <end position="1036"/>
    </location>
</feature>
<evidence type="ECO:0000259" key="4">
    <source>
        <dbReference type="Pfam" id="PF03915"/>
    </source>
</evidence>
<reference evidence="5" key="1">
    <citation type="submission" date="2025-08" db="UniProtKB">
        <authorList>
            <consortium name="Ensembl"/>
        </authorList>
    </citation>
    <scope>IDENTIFICATION</scope>
</reference>
<feature type="region of interest" description="Disordered" evidence="3">
    <location>
        <begin position="1174"/>
        <end position="1212"/>
    </location>
</feature>
<feature type="compositionally biased region" description="Polar residues" evidence="3">
    <location>
        <begin position="287"/>
        <end position="296"/>
    </location>
</feature>
<feature type="region of interest" description="Disordered" evidence="3">
    <location>
        <begin position="797"/>
        <end position="819"/>
    </location>
</feature>
<evidence type="ECO:0000256" key="3">
    <source>
        <dbReference type="SAM" id="MobiDB-lite"/>
    </source>
</evidence>
<feature type="compositionally biased region" description="Pro residues" evidence="3">
    <location>
        <begin position="957"/>
        <end position="966"/>
    </location>
</feature>
<dbReference type="GO" id="GO:0015629">
    <property type="term" value="C:actin cytoskeleton"/>
    <property type="evidence" value="ECO:0007669"/>
    <property type="project" value="TreeGrafter"/>
</dbReference>
<evidence type="ECO:0000313" key="5">
    <source>
        <dbReference type="Ensembl" id="ENSCCRP00020058957.1"/>
    </source>
</evidence>
<evidence type="ECO:0000313" key="6">
    <source>
        <dbReference type="Proteomes" id="UP000694701"/>
    </source>
</evidence>
<dbReference type="InterPro" id="IPR022782">
    <property type="entry name" value="AIP3-like_C"/>
</dbReference>
<feature type="coiled-coil region" evidence="2">
    <location>
        <begin position="1232"/>
        <end position="1259"/>
    </location>
</feature>
<dbReference type="InterPro" id="IPR051825">
    <property type="entry name" value="SRCIN1"/>
</dbReference>
<keyword evidence="1 2" id="KW-0175">Coiled coil</keyword>
<feature type="coiled-coil region" evidence="2">
    <location>
        <begin position="692"/>
        <end position="745"/>
    </location>
</feature>
<feature type="compositionally biased region" description="Basic and acidic residues" evidence="3">
    <location>
        <begin position="1329"/>
        <end position="1341"/>
    </location>
</feature>
<feature type="region of interest" description="Disordered" evidence="3">
    <location>
        <begin position="77"/>
        <end position="104"/>
    </location>
</feature>
<dbReference type="Ensembl" id="ENSCCRT00020064983.1">
    <property type="protein sequence ID" value="ENSCCRP00020058957.1"/>
    <property type="gene ID" value="ENSCCRG00020027984.1"/>
</dbReference>
<feature type="compositionally biased region" description="Low complexity" evidence="3">
    <location>
        <begin position="898"/>
        <end position="919"/>
    </location>
</feature>
<feature type="region of interest" description="Disordered" evidence="3">
    <location>
        <begin position="1259"/>
        <end position="1349"/>
    </location>
</feature>
<proteinExistence type="predicted"/>
<feature type="region of interest" description="Disordered" evidence="3">
    <location>
        <begin position="1150"/>
        <end position="1169"/>
    </location>
</feature>
<dbReference type="GO" id="GO:0061001">
    <property type="term" value="P:regulation of dendritic spine morphogenesis"/>
    <property type="evidence" value="ECO:0007669"/>
    <property type="project" value="TreeGrafter"/>
</dbReference>
<feature type="compositionally biased region" description="Basic and acidic residues" evidence="3">
    <location>
        <begin position="932"/>
        <end position="943"/>
    </location>
</feature>
<protein>
    <submittedName>
        <fullName evidence="5">SRC kinase signaling inhibitor 1</fullName>
    </submittedName>
</protein>
<sequence length="1349" mass="148953">VTDTERGGGHMISTDDLEYPREYRTLGNSARRFSNVGLVHTSEHRHTVIAAQSLEALTNLHKADMERKRDAFMDHLKNKYPPQHSLPPSPSPSHGSMRGSAERSAREQVCTRFTFFDSRSPRHSQSTQSGLADQASKLSFASAESLETMSEADMPLGFNRMNRFRQSLPLSRSASQNKLRSPGVLFLQFGDETRRVHITHELNSLETLHALIVHMFPQKLTAGMLKSPNTAILIKDEARNVFYELEDVRDIQDRSIIKIYRKEPIYASYPAAHLANGDLRREMVYSSRDSSPTHRLNTLPSSTVSPSSSSPSRSRLSYSGGRPPSFTGPGHPHPQGPQHPSHSHHPSPSHGQAQGLNPSSSSILERRDVKPDEEMSGKGMVLLKNEGLYADPYSLVHEGRLSIASTQSLATIADPFGFPVSGGLYRRGSVRSLSTYSAAALQSDLEDSLYKPGGSLYSDTYSSSTLGMGFRLPPSSPQKIPDVQLRDRESFTASPSRGSPVRTTFRKDSVSSSVFVESPKSRPSSSSEPLGDGSKGPGFGSSLSGGETDTRDRMEAMEKQIASLTGLVQSVLTRAPDKPSMIHLHGTTLTPSAPLALMPPPSSGGSQASTVSRLQMQLHLHDLQQNATDLRKQLAQLRKMQLQNQDSIRSLLKRTETELSLRLSDALRKQEDPLQRQRLLVEEERLKYLNEEELIIQQLHDLEKSVEEIQKEMSVNHRHVTVQELEEKSSLLRKLGETLTELKSETDSDYFLEESCSLLCLSVFLFVSLVQISSRGSRVKCEWCCECLNETSLANWSPHSGQGHSHSNPSSAQREKDAHGMVGSLKGRELGELGGRGGSEKASSVEVRLAAERDWEEKRASLTQYSAQDINRLLEETQAELMKAIPDLDFAAKQIKPAQNQIQNQNQSQSQSPSSTNATPEHKPNKPQNKISSKDSGSRRGSDELTVARYRTEKPSKSPPPPPPRRSFPSSPGLTTRSGEIIIPGKSIKKSESEETESQKPHVKLRRSISEVPRPASTPPTIAGGEREEGNEEKLAAELEQLIASKGGDDHSSDFTEKSLMQHEMSSTPVPQIVLTECNSLPMSPSEDSAETQRSDSTQTIKDNNTGNDIRVSYFSHIVRTPRLPLWKQDLSASQKVPRLQDLDAAQRELQSPVQDVTQSCPPLTSERAIKQPLRREPRVQESLEAATEKKEERMRKSDTTLSVSPQNGPVETSQVGLIRTQGVGGEKEDICHSTYRRLDSLEETIRELELSLMEFSTDPHTGNIFPASVQMQSSSTKRSTSTQHTADGGDTNKPAVPPKPSCISTSTAKTGGGKALSRLKHLQQSGSEKSKTSKQREDFLKNQGQQQV</sequence>
<dbReference type="Pfam" id="PF03915">
    <property type="entry name" value="AIP3"/>
    <property type="match status" value="1"/>
</dbReference>
<feature type="compositionally biased region" description="Low complexity" evidence="3">
    <location>
        <begin position="967"/>
        <end position="986"/>
    </location>
</feature>
<feature type="region of interest" description="Disordered" evidence="3">
    <location>
        <begin position="488"/>
        <end position="550"/>
    </location>
</feature>
<evidence type="ECO:0000256" key="1">
    <source>
        <dbReference type="ARBA" id="ARBA00023054"/>
    </source>
</evidence>
<feature type="region of interest" description="Disordered" evidence="3">
    <location>
        <begin position="1080"/>
        <end position="1107"/>
    </location>
</feature>